<dbReference type="GO" id="GO:0005525">
    <property type="term" value="F:GTP binding"/>
    <property type="evidence" value="ECO:0007669"/>
    <property type="project" value="InterPro"/>
</dbReference>
<evidence type="ECO:0000313" key="2">
    <source>
        <dbReference type="EMBL" id="SVB36459.1"/>
    </source>
</evidence>
<dbReference type="AlphaFoldDB" id="A0A382DE87"/>
<evidence type="ECO:0000259" key="1">
    <source>
        <dbReference type="Pfam" id="PF01926"/>
    </source>
</evidence>
<dbReference type="EMBL" id="UINC01038851">
    <property type="protein sequence ID" value="SVB36459.1"/>
    <property type="molecule type" value="Genomic_DNA"/>
</dbReference>
<dbReference type="Gene3D" id="3.40.50.300">
    <property type="entry name" value="P-loop containing nucleotide triphosphate hydrolases"/>
    <property type="match status" value="2"/>
</dbReference>
<feature type="non-terminal residue" evidence="2">
    <location>
        <position position="215"/>
    </location>
</feature>
<dbReference type="PANTHER" id="PTHR43834">
    <property type="entry name" value="GTPASE DER"/>
    <property type="match status" value="1"/>
</dbReference>
<name>A0A382DE87_9ZZZZ</name>
<accession>A0A382DE87</accession>
<dbReference type="InterPro" id="IPR005225">
    <property type="entry name" value="Small_GTP-bd"/>
</dbReference>
<dbReference type="NCBIfam" id="TIGR00231">
    <property type="entry name" value="small_GTP"/>
    <property type="match status" value="1"/>
</dbReference>
<dbReference type="InterPro" id="IPR006073">
    <property type="entry name" value="GTP-bd"/>
</dbReference>
<dbReference type="Pfam" id="PF01926">
    <property type="entry name" value="MMR_HSR1"/>
    <property type="match status" value="2"/>
</dbReference>
<sequence length="215" mass="24756">MEKIKNSSIDIYDTPGVLIDDTNKKKILTTSFTKIIKNKIDNFLYVIDYNVLFNEIDNFAISKLRKYNKNIIVIANKFDNYNQSPSSEINKYKIKDVIFLSCTHRYGFDKLKKKIGVSKFNNYTDNKQKVDTFIAILGKPNVGKSTFLNTILGYERASTSPFAGTTSDYVSDKFYYNKKLYKIIDTAGIGKKANIKKKSINFYSIKKSFKNITKV</sequence>
<proteinExistence type="predicted"/>
<organism evidence="2">
    <name type="scientific">marine metagenome</name>
    <dbReference type="NCBI Taxonomy" id="408172"/>
    <lineage>
        <taxon>unclassified sequences</taxon>
        <taxon>metagenomes</taxon>
        <taxon>ecological metagenomes</taxon>
    </lineage>
</organism>
<feature type="domain" description="G" evidence="1">
    <location>
        <begin position="134"/>
        <end position="212"/>
    </location>
</feature>
<dbReference type="InterPro" id="IPR027417">
    <property type="entry name" value="P-loop_NTPase"/>
</dbReference>
<feature type="domain" description="G" evidence="1">
    <location>
        <begin position="4"/>
        <end position="77"/>
    </location>
</feature>
<gene>
    <name evidence="2" type="ORF">METZ01_LOCUS189313</name>
</gene>
<dbReference type="PRINTS" id="PR00326">
    <property type="entry name" value="GTP1OBG"/>
</dbReference>
<dbReference type="PANTHER" id="PTHR43834:SF6">
    <property type="entry name" value="GTPASE DER"/>
    <property type="match status" value="1"/>
</dbReference>
<protein>
    <recommendedName>
        <fullName evidence="1">G domain-containing protein</fullName>
    </recommendedName>
</protein>
<dbReference type="SUPFAM" id="SSF52540">
    <property type="entry name" value="P-loop containing nucleoside triphosphate hydrolases"/>
    <property type="match status" value="2"/>
</dbReference>
<reference evidence="2" key="1">
    <citation type="submission" date="2018-05" db="EMBL/GenBank/DDBJ databases">
        <authorList>
            <person name="Lanie J.A."/>
            <person name="Ng W.-L."/>
            <person name="Kazmierczak K.M."/>
            <person name="Andrzejewski T.M."/>
            <person name="Davidsen T.M."/>
            <person name="Wayne K.J."/>
            <person name="Tettelin H."/>
            <person name="Glass J.I."/>
            <person name="Rusch D."/>
            <person name="Podicherti R."/>
            <person name="Tsui H.-C.T."/>
            <person name="Winkler M.E."/>
        </authorList>
    </citation>
    <scope>NUCLEOTIDE SEQUENCE</scope>
</reference>